<organism evidence="2 3">
    <name type="scientific">Hapsidospora chrysogenum (strain ATCC 11550 / CBS 779.69 / DSM 880 / IAM 14645 / JCM 23072 / IMI 49137)</name>
    <name type="common">Acremonium chrysogenum</name>
    <dbReference type="NCBI Taxonomy" id="857340"/>
    <lineage>
        <taxon>Eukaryota</taxon>
        <taxon>Fungi</taxon>
        <taxon>Dikarya</taxon>
        <taxon>Ascomycota</taxon>
        <taxon>Pezizomycotina</taxon>
        <taxon>Sordariomycetes</taxon>
        <taxon>Hypocreomycetidae</taxon>
        <taxon>Hypocreales</taxon>
        <taxon>Bionectriaceae</taxon>
        <taxon>Hapsidospora</taxon>
    </lineage>
</organism>
<dbReference type="Proteomes" id="UP000029964">
    <property type="component" value="Unassembled WGS sequence"/>
</dbReference>
<accession>A0A086SU53</accession>
<proteinExistence type="predicted"/>
<dbReference type="EMBL" id="JPKY01000181">
    <property type="protein sequence ID" value="KFH40635.1"/>
    <property type="molecule type" value="Genomic_DNA"/>
</dbReference>
<dbReference type="HOGENOM" id="CLU_1517460_0_0_1"/>
<comment type="caution">
    <text evidence="2">The sequence shown here is derived from an EMBL/GenBank/DDBJ whole genome shotgun (WGS) entry which is preliminary data.</text>
</comment>
<feature type="region of interest" description="Disordered" evidence="1">
    <location>
        <begin position="1"/>
        <end position="23"/>
    </location>
</feature>
<reference evidence="3" key="1">
    <citation type="journal article" date="2014" name="Genome Announc.">
        <title>Genome sequence and annotation of Acremonium chrysogenum, producer of the beta-lactam antibiotic cephalosporin C.</title>
        <authorList>
            <person name="Terfehr D."/>
            <person name="Dahlmann T.A."/>
            <person name="Specht T."/>
            <person name="Zadra I."/>
            <person name="Kuernsteiner H."/>
            <person name="Kueck U."/>
        </authorList>
    </citation>
    <scope>NUCLEOTIDE SEQUENCE [LARGE SCALE GENOMIC DNA]</scope>
    <source>
        <strain evidence="3">ATCC 11550 / CBS 779.69 / DSM 880 / IAM 14645 / JCM 23072 / IMI 49137</strain>
    </source>
</reference>
<evidence type="ECO:0000313" key="3">
    <source>
        <dbReference type="Proteomes" id="UP000029964"/>
    </source>
</evidence>
<evidence type="ECO:0000256" key="1">
    <source>
        <dbReference type="SAM" id="MobiDB-lite"/>
    </source>
</evidence>
<gene>
    <name evidence="2" type="ORF">ACRE_086810</name>
</gene>
<feature type="compositionally biased region" description="Basic and acidic residues" evidence="1">
    <location>
        <begin position="160"/>
        <end position="170"/>
    </location>
</feature>
<protein>
    <submittedName>
        <fullName evidence="2">Uncharacterized protein</fullName>
    </submittedName>
</protein>
<keyword evidence="3" id="KW-1185">Reference proteome</keyword>
<sequence>MTPPDPHPPSLRKSRSDNAVANSLNLSRSSTRVLYSSWLEPMPSAPAPAVGRTFLEQWIADQTPDAASKLAAVQLQAEVSLSGLPGAAAKKKAEDVDEVTQGPLRRRWTTGTVEERPRSLELRGVGAFAEDAEPSSGKDANLSFSHSDEQAPESSQPKESSADTARDPPSRGKVQSL</sequence>
<feature type="region of interest" description="Disordered" evidence="1">
    <location>
        <begin position="84"/>
        <end position="177"/>
    </location>
</feature>
<name>A0A086SU53_HAPC1</name>
<dbReference type="AlphaFoldDB" id="A0A086SU53"/>
<evidence type="ECO:0000313" key="2">
    <source>
        <dbReference type="EMBL" id="KFH40635.1"/>
    </source>
</evidence>